<evidence type="ECO:0000313" key="2">
    <source>
        <dbReference type="Proteomes" id="UP001225598"/>
    </source>
</evidence>
<reference evidence="1 2" key="1">
    <citation type="submission" date="2023-05" db="EMBL/GenBank/DDBJ databases">
        <title>Corynebacterium suedekumii sp. nov. and Corynebacterium breve sp. nov. isolated from raw cow's milk.</title>
        <authorList>
            <person name="Baer M.K."/>
            <person name="Mehl L."/>
            <person name="Hellmuth R."/>
            <person name="Marke G."/>
            <person name="Lipski A."/>
        </authorList>
    </citation>
    <scope>NUCLEOTIDE SEQUENCE [LARGE SCALE GENOMIC DNA]</scope>
    <source>
        <strain evidence="1 2">R4</strain>
    </source>
</reference>
<evidence type="ECO:0000313" key="1">
    <source>
        <dbReference type="EMBL" id="WIM67058.1"/>
    </source>
</evidence>
<gene>
    <name evidence="1" type="ORF">QP027_07960</name>
</gene>
<name>A0ABY8VEK4_9CORY</name>
<dbReference type="RefSeq" id="WP_284823873.1">
    <property type="nucleotide sequence ID" value="NZ_CP126969.1"/>
</dbReference>
<protein>
    <submittedName>
        <fullName evidence="1">Uncharacterized protein</fullName>
    </submittedName>
</protein>
<proteinExistence type="predicted"/>
<sequence length="51" mass="5397">MSHASDFGAYRRHLVSSIIAVSAVTLAGIKDDPTDYVYESGVAQHSVAESS</sequence>
<dbReference type="Proteomes" id="UP001225598">
    <property type="component" value="Chromosome"/>
</dbReference>
<keyword evidence="2" id="KW-1185">Reference proteome</keyword>
<organism evidence="1 2">
    <name type="scientific">Corynebacterium breve</name>
    <dbReference type="NCBI Taxonomy" id="3049799"/>
    <lineage>
        <taxon>Bacteria</taxon>
        <taxon>Bacillati</taxon>
        <taxon>Actinomycetota</taxon>
        <taxon>Actinomycetes</taxon>
        <taxon>Mycobacteriales</taxon>
        <taxon>Corynebacteriaceae</taxon>
        <taxon>Corynebacterium</taxon>
    </lineage>
</organism>
<dbReference type="EMBL" id="CP126969">
    <property type="protein sequence ID" value="WIM67058.1"/>
    <property type="molecule type" value="Genomic_DNA"/>
</dbReference>
<accession>A0ABY8VEK4</accession>